<dbReference type="AlphaFoldDB" id="A0A1I7M507"/>
<evidence type="ECO:0000259" key="2">
    <source>
        <dbReference type="SMART" id="SM00062"/>
    </source>
</evidence>
<dbReference type="PANTHER" id="PTHR35936:SF25">
    <property type="entry name" value="ABC TRANSPORTER SUBSTRATE-BINDING PROTEIN"/>
    <property type="match status" value="1"/>
</dbReference>
<evidence type="ECO:0000256" key="1">
    <source>
        <dbReference type="ARBA" id="ARBA00022729"/>
    </source>
</evidence>
<keyword evidence="4" id="KW-1185">Reference proteome</keyword>
<dbReference type="OrthoDB" id="8781046at2"/>
<dbReference type="Gene3D" id="3.40.190.10">
    <property type="entry name" value="Periplasmic binding protein-like II"/>
    <property type="match status" value="2"/>
</dbReference>
<sequence>MTAFCCPPAAVAQPLVFAFEELLPWKTHAQGVYGGAYTEIVRELARRMDLPLEFRPCPLKRCLYMMESGEADIIIGVRDTPERLRYLHFLKTPYRQHSSDKVFYVQKEHGVDIHSYADLAKQRIGVTFGAAYFQPFDLDRRLLKEEVPTMEANFRKLALGRLDTVVVPEDQGEAQVARLALRGLVAKAPYRVADPSPRSIGISKKSAHAGKLERFEDAMAAMARDGTLAALFKRHYYEAFNVPPDSVQIK</sequence>
<dbReference type="InterPro" id="IPR001638">
    <property type="entry name" value="Solute-binding_3/MltF_N"/>
</dbReference>
<keyword evidence="1" id="KW-0732">Signal</keyword>
<evidence type="ECO:0000313" key="4">
    <source>
        <dbReference type="Proteomes" id="UP000199391"/>
    </source>
</evidence>
<proteinExistence type="predicted"/>
<gene>
    <name evidence="3" type="ORF">SAMN05216552_105714</name>
</gene>
<dbReference type="SMART" id="SM00062">
    <property type="entry name" value="PBPb"/>
    <property type="match status" value="1"/>
</dbReference>
<dbReference type="STRING" id="1035707.SAMN05216552_105714"/>
<protein>
    <submittedName>
        <fullName evidence="3">Amino acid ABC transporter substrate-binding protein, PAAT family</fullName>
    </submittedName>
</protein>
<accession>A0A1I7M507</accession>
<name>A0A1I7M507_9BURK</name>
<evidence type="ECO:0000313" key="3">
    <source>
        <dbReference type="EMBL" id="SFV16967.1"/>
    </source>
</evidence>
<organism evidence="3 4">
    <name type="scientific">Pseudoduganella namucuonensis</name>
    <dbReference type="NCBI Taxonomy" id="1035707"/>
    <lineage>
        <taxon>Bacteria</taxon>
        <taxon>Pseudomonadati</taxon>
        <taxon>Pseudomonadota</taxon>
        <taxon>Betaproteobacteria</taxon>
        <taxon>Burkholderiales</taxon>
        <taxon>Oxalobacteraceae</taxon>
        <taxon>Telluria group</taxon>
        <taxon>Pseudoduganella</taxon>
    </lineage>
</organism>
<reference evidence="4" key="1">
    <citation type="submission" date="2016-10" db="EMBL/GenBank/DDBJ databases">
        <authorList>
            <person name="Varghese N."/>
            <person name="Submissions S."/>
        </authorList>
    </citation>
    <scope>NUCLEOTIDE SEQUENCE [LARGE SCALE GENOMIC DNA]</scope>
    <source>
        <strain evidence="4">CGMCC 1.11014</strain>
    </source>
</reference>
<dbReference type="Pfam" id="PF00497">
    <property type="entry name" value="SBP_bac_3"/>
    <property type="match status" value="1"/>
</dbReference>
<dbReference type="PANTHER" id="PTHR35936">
    <property type="entry name" value="MEMBRANE-BOUND LYTIC MUREIN TRANSGLYCOSYLASE F"/>
    <property type="match status" value="1"/>
</dbReference>
<dbReference type="Proteomes" id="UP000199391">
    <property type="component" value="Unassembled WGS sequence"/>
</dbReference>
<feature type="domain" description="Solute-binding protein family 3/N-terminal" evidence="2">
    <location>
        <begin position="14"/>
        <end position="239"/>
    </location>
</feature>
<dbReference type="SUPFAM" id="SSF53850">
    <property type="entry name" value="Periplasmic binding protein-like II"/>
    <property type="match status" value="1"/>
</dbReference>
<dbReference type="EMBL" id="FPBO01000057">
    <property type="protein sequence ID" value="SFV16967.1"/>
    <property type="molecule type" value="Genomic_DNA"/>
</dbReference>